<feature type="compositionally biased region" description="Basic residues" evidence="1">
    <location>
        <begin position="69"/>
        <end position="79"/>
    </location>
</feature>
<evidence type="ECO:0000313" key="3">
    <source>
        <dbReference type="Proteomes" id="UP001295684"/>
    </source>
</evidence>
<name>A0AAD1UGC1_EUPCR</name>
<keyword evidence="3" id="KW-1185">Reference proteome</keyword>
<evidence type="ECO:0000313" key="2">
    <source>
        <dbReference type="EMBL" id="CAI2364849.1"/>
    </source>
</evidence>
<gene>
    <name evidence="2" type="ORF">ECRASSUSDP1_LOCUS6199</name>
</gene>
<organism evidence="2 3">
    <name type="scientific">Euplotes crassus</name>
    <dbReference type="NCBI Taxonomy" id="5936"/>
    <lineage>
        <taxon>Eukaryota</taxon>
        <taxon>Sar</taxon>
        <taxon>Alveolata</taxon>
        <taxon>Ciliophora</taxon>
        <taxon>Intramacronucleata</taxon>
        <taxon>Spirotrichea</taxon>
        <taxon>Hypotrichia</taxon>
        <taxon>Euplotida</taxon>
        <taxon>Euplotidae</taxon>
        <taxon>Moneuplotes</taxon>
    </lineage>
</organism>
<evidence type="ECO:0000256" key="1">
    <source>
        <dbReference type="SAM" id="MobiDB-lite"/>
    </source>
</evidence>
<dbReference type="EMBL" id="CAMPGE010006003">
    <property type="protein sequence ID" value="CAI2364849.1"/>
    <property type="molecule type" value="Genomic_DNA"/>
</dbReference>
<sequence length="305" mass="35119">MAENPYLNSPRKLLPIVKSRKLIKGCIKEKSSDSIRKTRNQKERCNEYTPILTKKNKKMHTHDSNKLPAPKRRSKRRNKLSFSFEKAYREDSTSVGRLCIMKKINTTCESLVNPNFNSESDHPALSPQNGTFNTQYLKEEDELPEIGINHEIQLSYLMPKYKLGSEKLQEKRSRINSHQVIQNCLKTNATDPYLASRNTSIKPLTYRSGSNSIQHRCRKNPFGKISSKIKALNNRLLKGLRASVQGKNVEKSPLMSRNALNKHNINKMEFTEILKMCSLSAIDKRKFARKPKAACRKSRKVKFVV</sequence>
<reference evidence="2" key="1">
    <citation type="submission" date="2023-07" db="EMBL/GenBank/DDBJ databases">
        <authorList>
            <consortium name="AG Swart"/>
            <person name="Singh M."/>
            <person name="Singh A."/>
            <person name="Seah K."/>
            <person name="Emmerich C."/>
        </authorList>
    </citation>
    <scope>NUCLEOTIDE SEQUENCE</scope>
    <source>
        <strain evidence="2">DP1</strain>
    </source>
</reference>
<protein>
    <submittedName>
        <fullName evidence="2">Uncharacterized protein</fullName>
    </submittedName>
</protein>
<dbReference type="AlphaFoldDB" id="A0AAD1UGC1"/>
<feature type="region of interest" description="Disordered" evidence="1">
    <location>
        <begin position="51"/>
        <end position="82"/>
    </location>
</feature>
<proteinExistence type="predicted"/>
<dbReference type="Proteomes" id="UP001295684">
    <property type="component" value="Unassembled WGS sequence"/>
</dbReference>
<comment type="caution">
    <text evidence="2">The sequence shown here is derived from an EMBL/GenBank/DDBJ whole genome shotgun (WGS) entry which is preliminary data.</text>
</comment>
<accession>A0AAD1UGC1</accession>